<dbReference type="SUPFAM" id="SSF53335">
    <property type="entry name" value="S-adenosyl-L-methionine-dependent methyltransferases"/>
    <property type="match status" value="1"/>
</dbReference>
<feature type="domain" description="Methyltransferase" evidence="1">
    <location>
        <begin position="66"/>
        <end position="169"/>
    </location>
</feature>
<protein>
    <submittedName>
        <fullName evidence="2">Related to O-methyltransferase</fullName>
    </submittedName>
</protein>
<name>A0AAE8N4M6_9PEZI</name>
<dbReference type="InterPro" id="IPR050723">
    <property type="entry name" value="CFA/CMAS"/>
</dbReference>
<dbReference type="InterPro" id="IPR029063">
    <property type="entry name" value="SAM-dependent_MTases_sf"/>
</dbReference>
<proteinExistence type="predicted"/>
<dbReference type="PANTHER" id="PTHR43667:SF2">
    <property type="entry name" value="FATTY ACID C-METHYL TRANSFERASE"/>
    <property type="match status" value="1"/>
</dbReference>
<dbReference type="EMBL" id="ONZQ02000013">
    <property type="protein sequence ID" value="SPO05439.1"/>
    <property type="molecule type" value="Genomic_DNA"/>
</dbReference>
<comment type="caution">
    <text evidence="2">The sequence shown here is derived from an EMBL/GenBank/DDBJ whole genome shotgun (WGS) entry which is preliminary data.</text>
</comment>
<evidence type="ECO:0000259" key="1">
    <source>
        <dbReference type="Pfam" id="PF13649"/>
    </source>
</evidence>
<dbReference type="AlphaFoldDB" id="A0AAE8N4M6"/>
<dbReference type="CDD" id="cd02440">
    <property type="entry name" value="AdoMet_MTases"/>
    <property type="match status" value="1"/>
</dbReference>
<accession>A0AAE8N4M6</accession>
<keyword evidence="3" id="KW-1185">Reference proteome</keyword>
<dbReference type="InterPro" id="IPR041698">
    <property type="entry name" value="Methyltransf_25"/>
</dbReference>
<dbReference type="PANTHER" id="PTHR43667">
    <property type="entry name" value="CYCLOPROPANE-FATTY-ACYL-PHOSPHOLIPID SYNTHASE"/>
    <property type="match status" value="1"/>
</dbReference>
<evidence type="ECO:0000313" key="3">
    <source>
        <dbReference type="Proteomes" id="UP001187682"/>
    </source>
</evidence>
<sequence>MSFDPNQPSAEIKSRVKESYDAIADTYNKWTEGHSDLRRQYLDKFIAQLPTASAAAGTQEVPQLRILELGCGAGEPATRILASLPGAQVTANDISSRQVALGRENALKWDLDASSSVRFVEGDMMDRNVVDFPAGSLDGVVGLYSIIHLPKDEQAEMLARLAGWLKEGGILLANFSAGESEGMVLEEWLNQKEGWMFWSGWGEGTVEKLQGAGLEVVVRGIEPEGVDVDFLWVLARKVKASV</sequence>
<organism evidence="2 3">
    <name type="scientific">Cephalotrichum gorgonifer</name>
    <dbReference type="NCBI Taxonomy" id="2041049"/>
    <lineage>
        <taxon>Eukaryota</taxon>
        <taxon>Fungi</taxon>
        <taxon>Dikarya</taxon>
        <taxon>Ascomycota</taxon>
        <taxon>Pezizomycotina</taxon>
        <taxon>Sordariomycetes</taxon>
        <taxon>Hypocreomycetidae</taxon>
        <taxon>Microascales</taxon>
        <taxon>Microascaceae</taxon>
        <taxon>Cephalotrichum</taxon>
    </lineage>
</organism>
<reference evidence="2" key="1">
    <citation type="submission" date="2018-03" db="EMBL/GenBank/DDBJ databases">
        <authorList>
            <person name="Guldener U."/>
        </authorList>
    </citation>
    <scope>NUCLEOTIDE SEQUENCE</scope>
</reference>
<evidence type="ECO:0000313" key="2">
    <source>
        <dbReference type="EMBL" id="SPO05439.1"/>
    </source>
</evidence>
<dbReference type="Pfam" id="PF13649">
    <property type="entry name" value="Methyltransf_25"/>
    <property type="match status" value="1"/>
</dbReference>
<dbReference type="Gene3D" id="3.40.50.150">
    <property type="entry name" value="Vaccinia Virus protein VP39"/>
    <property type="match status" value="1"/>
</dbReference>
<dbReference type="Proteomes" id="UP001187682">
    <property type="component" value="Unassembled WGS sequence"/>
</dbReference>
<gene>
    <name evidence="2" type="ORF">DNG_08126</name>
</gene>